<reference evidence="2 3" key="1">
    <citation type="submission" date="2012-08" db="EMBL/GenBank/DDBJ databases">
        <title>Whole genome shotgun sequence of Gordonia rhizosphera NBRC 16068.</title>
        <authorList>
            <person name="Takarada H."/>
            <person name="Isaki S."/>
            <person name="Hosoyama A."/>
            <person name="Tsuchikane K."/>
            <person name="Katsumata H."/>
            <person name="Baba S."/>
            <person name="Ohji S."/>
            <person name="Yamazaki S."/>
            <person name="Fujita N."/>
        </authorList>
    </citation>
    <scope>NUCLEOTIDE SEQUENCE [LARGE SCALE GENOMIC DNA]</scope>
    <source>
        <strain evidence="2 3">NBRC 16068</strain>
    </source>
</reference>
<keyword evidence="3" id="KW-1185">Reference proteome</keyword>
<sequence length="171" mass="19046">MSKNRTNPSSHGYVPWRVILISSAMLIAIPAQASTAHAAPRTVTGDVVFQIMDYENFGANERCHHDFRLTPRSVEVNQKRIITVRATCGGEIRVEVRYALQQQAGGYIRVTEGSVKFYEGDSVNTNDLDGTSAFANIFLWPGQSAVRNIHVQNWAEGEPDDKADVRLTLRN</sequence>
<dbReference type="RefSeq" id="WP_006336736.1">
    <property type="nucleotide sequence ID" value="NZ_BAHC01000172.1"/>
</dbReference>
<organism evidence="2 3">
    <name type="scientific">Gordonia rhizosphera NBRC 16068</name>
    <dbReference type="NCBI Taxonomy" id="1108045"/>
    <lineage>
        <taxon>Bacteria</taxon>
        <taxon>Bacillati</taxon>
        <taxon>Actinomycetota</taxon>
        <taxon>Actinomycetes</taxon>
        <taxon>Mycobacteriales</taxon>
        <taxon>Gordoniaceae</taxon>
        <taxon>Gordonia</taxon>
    </lineage>
</organism>
<evidence type="ECO:0000313" key="3">
    <source>
        <dbReference type="Proteomes" id="UP000008363"/>
    </source>
</evidence>
<proteinExistence type="predicted"/>
<gene>
    <name evidence="2" type="ORF">GORHZ_172_00020</name>
</gene>
<comment type="caution">
    <text evidence="2">The sequence shown here is derived from an EMBL/GenBank/DDBJ whole genome shotgun (WGS) entry which is preliminary data.</text>
</comment>
<accession>K6X0R9</accession>
<feature type="chain" id="PRO_5039113711" evidence="1">
    <location>
        <begin position="34"/>
        <end position="171"/>
    </location>
</feature>
<dbReference type="AlphaFoldDB" id="K6X0R9"/>
<dbReference type="OrthoDB" id="4383697at2"/>
<evidence type="ECO:0000256" key="1">
    <source>
        <dbReference type="SAM" id="SignalP"/>
    </source>
</evidence>
<evidence type="ECO:0000313" key="2">
    <source>
        <dbReference type="EMBL" id="GAB92384.1"/>
    </source>
</evidence>
<dbReference type="eggNOG" id="ENOG5031W8X">
    <property type="taxonomic scope" value="Bacteria"/>
</dbReference>
<keyword evidence="1" id="KW-0732">Signal</keyword>
<dbReference type="EMBL" id="BAHC01000172">
    <property type="protein sequence ID" value="GAB92384.1"/>
    <property type="molecule type" value="Genomic_DNA"/>
</dbReference>
<feature type="signal peptide" evidence="1">
    <location>
        <begin position="1"/>
        <end position="33"/>
    </location>
</feature>
<dbReference type="Proteomes" id="UP000008363">
    <property type="component" value="Unassembled WGS sequence"/>
</dbReference>
<protein>
    <submittedName>
        <fullName evidence="2">Uncharacterized protein</fullName>
    </submittedName>
</protein>
<name>K6X0R9_9ACTN</name>